<feature type="chain" id="PRO_5043015064" evidence="2">
    <location>
        <begin position="29"/>
        <end position="207"/>
    </location>
</feature>
<name>A0AAN8KXP2_9TELE</name>
<proteinExistence type="predicted"/>
<evidence type="ECO:0000256" key="1">
    <source>
        <dbReference type="SAM" id="MobiDB-lite"/>
    </source>
</evidence>
<dbReference type="EMBL" id="JAGTTL010000027">
    <property type="protein sequence ID" value="KAK6300797.1"/>
    <property type="molecule type" value="Genomic_DNA"/>
</dbReference>
<evidence type="ECO:0000313" key="4">
    <source>
        <dbReference type="Proteomes" id="UP001356427"/>
    </source>
</evidence>
<keyword evidence="2" id="KW-0732">Signal</keyword>
<keyword evidence="4" id="KW-1185">Reference proteome</keyword>
<feature type="region of interest" description="Disordered" evidence="1">
    <location>
        <begin position="177"/>
        <end position="207"/>
    </location>
</feature>
<feature type="region of interest" description="Disordered" evidence="1">
    <location>
        <begin position="63"/>
        <end position="91"/>
    </location>
</feature>
<evidence type="ECO:0000256" key="2">
    <source>
        <dbReference type="SAM" id="SignalP"/>
    </source>
</evidence>
<evidence type="ECO:0000313" key="3">
    <source>
        <dbReference type="EMBL" id="KAK6300797.1"/>
    </source>
</evidence>
<sequence length="207" mass="22944">MRWYTRRRSRMICLLLAVASLSLHLLLAVLSLSVDQNPCDAPSPRQTHPHNLRALVDTNYTSTMSDNHSSYAKTSPDTRKVDSSNMDSNGPHKMAEMDAVTTKMAVKAVHGHKKEGPVDSVNMAVRVGKFGSMAMKSMGSGMSKLEALFSHPLYNMPTPPIPEDDWLLKVKPKVKARESSTQMWVSDSDIGYDPAHWNRSSESHPPG</sequence>
<feature type="signal peptide" evidence="2">
    <location>
        <begin position="1"/>
        <end position="28"/>
    </location>
</feature>
<reference evidence="3 4" key="1">
    <citation type="submission" date="2021-04" db="EMBL/GenBank/DDBJ databases">
        <authorList>
            <person name="De Guttry C."/>
            <person name="Zahm M."/>
            <person name="Klopp C."/>
            <person name="Cabau C."/>
            <person name="Louis A."/>
            <person name="Berthelot C."/>
            <person name="Parey E."/>
            <person name="Roest Crollius H."/>
            <person name="Montfort J."/>
            <person name="Robinson-Rechavi M."/>
            <person name="Bucao C."/>
            <person name="Bouchez O."/>
            <person name="Gislard M."/>
            <person name="Lluch J."/>
            <person name="Milhes M."/>
            <person name="Lampietro C."/>
            <person name="Lopez Roques C."/>
            <person name="Donnadieu C."/>
            <person name="Braasch I."/>
            <person name="Desvignes T."/>
            <person name="Postlethwait J."/>
            <person name="Bobe J."/>
            <person name="Wedekind C."/>
            <person name="Guiguen Y."/>
        </authorList>
    </citation>
    <scope>NUCLEOTIDE SEQUENCE [LARGE SCALE GENOMIC DNA]</scope>
    <source>
        <strain evidence="3">Cs_M1</strain>
        <tissue evidence="3">Blood</tissue>
    </source>
</reference>
<feature type="compositionally biased region" description="Polar residues" evidence="1">
    <location>
        <begin position="63"/>
        <end position="75"/>
    </location>
</feature>
<dbReference type="Proteomes" id="UP001356427">
    <property type="component" value="Unassembled WGS sequence"/>
</dbReference>
<gene>
    <name evidence="3" type="ORF">J4Q44_G00288950</name>
</gene>
<organism evidence="3 4">
    <name type="scientific">Coregonus suidteri</name>
    <dbReference type="NCBI Taxonomy" id="861788"/>
    <lineage>
        <taxon>Eukaryota</taxon>
        <taxon>Metazoa</taxon>
        <taxon>Chordata</taxon>
        <taxon>Craniata</taxon>
        <taxon>Vertebrata</taxon>
        <taxon>Euteleostomi</taxon>
        <taxon>Actinopterygii</taxon>
        <taxon>Neopterygii</taxon>
        <taxon>Teleostei</taxon>
        <taxon>Protacanthopterygii</taxon>
        <taxon>Salmoniformes</taxon>
        <taxon>Salmonidae</taxon>
        <taxon>Coregoninae</taxon>
        <taxon>Coregonus</taxon>
    </lineage>
</organism>
<dbReference type="AlphaFoldDB" id="A0AAN8KXP2"/>
<accession>A0AAN8KXP2</accession>
<protein>
    <submittedName>
        <fullName evidence="3">Uncharacterized protein</fullName>
    </submittedName>
</protein>
<comment type="caution">
    <text evidence="3">The sequence shown here is derived from an EMBL/GenBank/DDBJ whole genome shotgun (WGS) entry which is preliminary data.</text>
</comment>